<evidence type="ECO:0000256" key="2">
    <source>
        <dbReference type="ARBA" id="ARBA00023306"/>
    </source>
</evidence>
<feature type="compositionally biased region" description="Low complexity" evidence="3">
    <location>
        <begin position="49"/>
        <end position="64"/>
    </location>
</feature>
<dbReference type="AlphaFoldDB" id="A0A218WMP1"/>
<evidence type="ECO:0000256" key="1">
    <source>
        <dbReference type="ARBA" id="ARBA00023013"/>
    </source>
</evidence>
<protein>
    <submittedName>
        <fullName evidence="4">Uncharacterized protein</fullName>
    </submittedName>
</protein>
<dbReference type="Proteomes" id="UP000197138">
    <property type="component" value="Unassembled WGS sequence"/>
</dbReference>
<accession>A0A218WMP1</accession>
<dbReference type="OrthoDB" id="1840446at2759"/>
<reference evidence="4" key="2">
    <citation type="submission" date="2017-06" db="EMBL/GenBank/DDBJ databases">
        <title>The pomegranate genome and the genomics of punicalagin biosynthesis.</title>
        <authorList>
            <person name="Xu C."/>
        </authorList>
    </citation>
    <scope>NUCLEOTIDE SEQUENCE [LARGE SCALE GENOMIC DNA]</scope>
    <source>
        <tissue evidence="4">Fresh leaf</tissue>
    </source>
</reference>
<name>A0A218WMP1_PUNGR</name>
<evidence type="ECO:0000313" key="6">
    <source>
        <dbReference type="Proteomes" id="UP000197138"/>
    </source>
</evidence>
<evidence type="ECO:0000313" key="7">
    <source>
        <dbReference type="Proteomes" id="UP000233551"/>
    </source>
</evidence>
<feature type="compositionally biased region" description="Basic residues" evidence="3">
    <location>
        <begin position="27"/>
        <end position="39"/>
    </location>
</feature>
<gene>
    <name evidence="4" type="ORF">CDL15_Pgr026600</name>
    <name evidence="5" type="ORF">CRG98_019373</name>
</gene>
<dbReference type="InterPro" id="IPR040389">
    <property type="entry name" value="SMR"/>
</dbReference>
<keyword evidence="1" id="KW-0649">Protein kinase inhibitor</keyword>
<organism evidence="4 6">
    <name type="scientific">Punica granatum</name>
    <name type="common">Pomegranate</name>
    <dbReference type="NCBI Taxonomy" id="22663"/>
    <lineage>
        <taxon>Eukaryota</taxon>
        <taxon>Viridiplantae</taxon>
        <taxon>Streptophyta</taxon>
        <taxon>Embryophyta</taxon>
        <taxon>Tracheophyta</taxon>
        <taxon>Spermatophyta</taxon>
        <taxon>Magnoliopsida</taxon>
        <taxon>eudicotyledons</taxon>
        <taxon>Gunneridae</taxon>
        <taxon>Pentapetalae</taxon>
        <taxon>rosids</taxon>
        <taxon>malvids</taxon>
        <taxon>Myrtales</taxon>
        <taxon>Lythraceae</taxon>
        <taxon>Punica</taxon>
    </lineage>
</organism>
<evidence type="ECO:0000256" key="3">
    <source>
        <dbReference type="SAM" id="MobiDB-lite"/>
    </source>
</evidence>
<reference evidence="5 7" key="3">
    <citation type="submission" date="2017-11" db="EMBL/GenBank/DDBJ databases">
        <title>De-novo sequencing of pomegranate (Punica granatum L.) genome.</title>
        <authorList>
            <person name="Akparov Z."/>
            <person name="Amiraslanov A."/>
            <person name="Hajiyeva S."/>
            <person name="Abbasov M."/>
            <person name="Kaur K."/>
            <person name="Hamwieh A."/>
            <person name="Solovyev V."/>
            <person name="Salamov A."/>
            <person name="Braich B."/>
            <person name="Kosarev P."/>
            <person name="Mahmoud A."/>
            <person name="Hajiyev E."/>
            <person name="Babayeva S."/>
            <person name="Izzatullayeva V."/>
            <person name="Mammadov A."/>
            <person name="Mammadov A."/>
            <person name="Sharifova S."/>
            <person name="Ojaghi J."/>
            <person name="Eynullazada K."/>
            <person name="Bayramov B."/>
            <person name="Abdulazimova A."/>
            <person name="Shahmuradov I."/>
        </authorList>
    </citation>
    <scope>NUCLEOTIDE SEQUENCE [LARGE SCALE GENOMIC DNA]</scope>
    <source>
        <strain evidence="5">AG2017</strain>
        <strain evidence="7">cv. AG2017</strain>
        <tissue evidence="5">Leaf</tissue>
    </source>
</reference>
<dbReference type="PANTHER" id="PTHR33142:SF8">
    <property type="entry name" value="CYCLIN-DEPENDENT PROTEIN KINASE INHIBITOR SMR9"/>
    <property type="match status" value="1"/>
</dbReference>
<proteinExistence type="predicted"/>
<evidence type="ECO:0000313" key="5">
    <source>
        <dbReference type="EMBL" id="PKI60185.1"/>
    </source>
</evidence>
<dbReference type="EMBL" id="PGOL01001181">
    <property type="protein sequence ID" value="PKI60185.1"/>
    <property type="molecule type" value="Genomic_DNA"/>
</dbReference>
<evidence type="ECO:0000313" key="4">
    <source>
        <dbReference type="EMBL" id="OWM73501.1"/>
    </source>
</evidence>
<feature type="compositionally biased region" description="Low complexity" evidence="3">
    <location>
        <begin position="16"/>
        <end position="26"/>
    </location>
</feature>
<feature type="region of interest" description="Disordered" evidence="3">
    <location>
        <begin position="1"/>
        <end position="78"/>
    </location>
</feature>
<dbReference type="GO" id="GO:0005634">
    <property type="term" value="C:nucleus"/>
    <property type="evidence" value="ECO:0007669"/>
    <property type="project" value="TreeGrafter"/>
</dbReference>
<dbReference type="GO" id="GO:0032875">
    <property type="term" value="P:regulation of DNA endoreduplication"/>
    <property type="evidence" value="ECO:0007669"/>
    <property type="project" value="InterPro"/>
</dbReference>
<reference evidence="6" key="1">
    <citation type="journal article" date="2017" name="Plant J.">
        <title>The pomegranate (Punica granatum L.) genome and the genomics of punicalagin biosynthesis.</title>
        <authorList>
            <person name="Qin G."/>
            <person name="Xu C."/>
            <person name="Ming R."/>
            <person name="Tang H."/>
            <person name="Guyot R."/>
            <person name="Kramer E.M."/>
            <person name="Hu Y."/>
            <person name="Yi X."/>
            <person name="Qi Y."/>
            <person name="Xu X."/>
            <person name="Gao Z."/>
            <person name="Pan H."/>
            <person name="Jian J."/>
            <person name="Tian Y."/>
            <person name="Yue Z."/>
            <person name="Xu Y."/>
        </authorList>
    </citation>
    <scope>NUCLEOTIDE SEQUENCE [LARGE SCALE GENOMIC DNA]</scope>
    <source>
        <strain evidence="6">cv. Dabenzi</strain>
    </source>
</reference>
<sequence length="132" mass="14479">MAPKGCRISRRRSPRSSRTTSAPSAAKPRRNRRKKRLGKPKNQEVPADSPSTSMSSSCTSSSGSNPAGTGGISCSTPKARRYRIPAIETCPPAPKKQRVVSKNCFLQRRPIAFFAHPDIELFFNFAFRGISV</sequence>
<dbReference type="GO" id="GO:0004860">
    <property type="term" value="F:protein kinase inhibitor activity"/>
    <property type="evidence" value="ECO:0007669"/>
    <property type="project" value="UniProtKB-KW"/>
</dbReference>
<keyword evidence="7" id="KW-1185">Reference proteome</keyword>
<dbReference type="GeneID" id="116199029"/>
<comment type="caution">
    <text evidence="4">The sequence shown here is derived from an EMBL/GenBank/DDBJ whole genome shotgun (WGS) entry which is preliminary data.</text>
</comment>
<dbReference type="Proteomes" id="UP000233551">
    <property type="component" value="Unassembled WGS sequence"/>
</dbReference>
<dbReference type="EMBL" id="MTKT01003950">
    <property type="protein sequence ID" value="OWM73501.1"/>
    <property type="molecule type" value="Genomic_DNA"/>
</dbReference>
<dbReference type="PANTHER" id="PTHR33142">
    <property type="entry name" value="CYCLIN-DEPENDENT PROTEIN KINASE INHIBITOR SMR13"/>
    <property type="match status" value="1"/>
</dbReference>
<keyword evidence="2" id="KW-0131">Cell cycle</keyword>